<accession>A0ABN7C1S4</accession>
<feature type="transmembrane region" description="Helical" evidence="1">
    <location>
        <begin position="89"/>
        <end position="108"/>
    </location>
</feature>
<keyword evidence="3" id="KW-1185">Reference proteome</keyword>
<reference evidence="2 3" key="1">
    <citation type="submission" date="2023-10" db="EMBL/GenBank/DDBJ databases">
        <title>Xenorhabdus taiwanensis sp. nov., a symbiotic bacterium associated with the entomopathogenic nematode Steinernema taiwanensis.</title>
        <authorList>
            <person name="Tseng C.T."/>
            <person name="Shu H.Y."/>
            <person name="Chen M.H."/>
            <person name="Fang Y.J."/>
            <person name="Wu T.L."/>
            <person name="Lin Y.C."/>
            <person name="Huang C.J."/>
        </authorList>
    </citation>
    <scope>NUCLEOTIDE SEQUENCE [LARGE SCALE GENOMIC DNA]</scope>
    <source>
        <strain evidence="2 3">TCT-1</strain>
    </source>
</reference>
<evidence type="ECO:0000313" key="2">
    <source>
        <dbReference type="EMBL" id="BET96034.1"/>
    </source>
</evidence>
<evidence type="ECO:0000313" key="3">
    <source>
        <dbReference type="Proteomes" id="UP001529514"/>
    </source>
</evidence>
<dbReference type="Proteomes" id="UP001529514">
    <property type="component" value="Chromosome"/>
</dbReference>
<proteinExistence type="predicted"/>
<gene>
    <name evidence="2" type="ORF">TCT1_09550</name>
</gene>
<keyword evidence="1" id="KW-1133">Transmembrane helix</keyword>
<keyword evidence="1" id="KW-0812">Transmembrane</keyword>
<feature type="transmembrane region" description="Helical" evidence="1">
    <location>
        <begin position="58"/>
        <end position="77"/>
    </location>
</feature>
<feature type="transmembrane region" description="Helical" evidence="1">
    <location>
        <begin position="20"/>
        <end position="38"/>
    </location>
</feature>
<sequence length="116" mass="13330">MAETVKSHSILKVKKGFRVLLVLIAVMVVTLLMGWAGMEYPEKMSALNQWIMKTKAVWLVWRGCLYVTLGWGGWKIWQRTIQQPEYRVTLIRVMVVSLLFILLGEYALSGSIEVTQ</sequence>
<protein>
    <submittedName>
        <fullName evidence="2">Uncharacterized protein</fullName>
    </submittedName>
</protein>
<evidence type="ECO:0000256" key="1">
    <source>
        <dbReference type="SAM" id="Phobius"/>
    </source>
</evidence>
<dbReference type="RefSeq" id="WP_374052880.1">
    <property type="nucleotide sequence ID" value="NZ_AP028978.1"/>
</dbReference>
<keyword evidence="1" id="KW-0472">Membrane</keyword>
<dbReference type="EMBL" id="AP028978">
    <property type="protein sequence ID" value="BET96034.1"/>
    <property type="molecule type" value="Genomic_DNA"/>
</dbReference>
<organism evidence="2 3">
    <name type="scientific">Xenorhabdus taiwanensis</name>
    <dbReference type="NCBI Taxonomy" id="3085177"/>
    <lineage>
        <taxon>Bacteria</taxon>
        <taxon>Pseudomonadati</taxon>
        <taxon>Pseudomonadota</taxon>
        <taxon>Gammaproteobacteria</taxon>
        <taxon>Enterobacterales</taxon>
        <taxon>Morganellaceae</taxon>
        <taxon>Xenorhabdus</taxon>
    </lineage>
</organism>
<name>A0ABN7C1S4_9GAMM</name>